<keyword evidence="4 6" id="KW-1133">Transmembrane helix</keyword>
<keyword evidence="3 6" id="KW-0812">Transmembrane</keyword>
<evidence type="ECO:0000313" key="7">
    <source>
        <dbReference type="EMBL" id="WIX98376.1"/>
    </source>
</evidence>
<evidence type="ECO:0000256" key="4">
    <source>
        <dbReference type="ARBA" id="ARBA00022989"/>
    </source>
</evidence>
<dbReference type="PANTHER" id="PTHR10057:SF0">
    <property type="entry name" value="TRANSLOCATOR PROTEIN"/>
    <property type="match status" value="1"/>
</dbReference>
<dbReference type="GO" id="GO:0033013">
    <property type="term" value="P:tetrapyrrole metabolic process"/>
    <property type="evidence" value="ECO:0007669"/>
    <property type="project" value="UniProtKB-ARBA"/>
</dbReference>
<sequence length="158" mass="16705">MTTLTRSARASIALVAFLAAVAAVAVVGGLAASQSREVYAGLVRPSWAPPPWLFGPVWTVLYVLIAFSGWLFWRSGGLRGGLRWYAAGLLLNATWTPLFFGGGAYALALLDVVALDAVIVATVVVFRRRSPAAAAMQLPYLAWAVFATALNAAIVLLN</sequence>
<evidence type="ECO:0000256" key="3">
    <source>
        <dbReference type="ARBA" id="ARBA00022692"/>
    </source>
</evidence>
<dbReference type="PIRSF" id="PIRSF005859">
    <property type="entry name" value="PBR"/>
    <property type="match status" value="1"/>
</dbReference>
<reference evidence="7 8" key="1">
    <citation type="submission" date="2023-06" db="EMBL/GenBank/DDBJ databases">
        <authorList>
            <person name="Oyuntsetseg B."/>
            <person name="Kim S.B."/>
        </authorList>
    </citation>
    <scope>NUCLEOTIDE SEQUENCE [LARGE SCALE GENOMIC DNA]</scope>
    <source>
        <strain evidence="7 8">4-36</strain>
    </source>
</reference>
<gene>
    <name evidence="7" type="ORF">QRX60_30450</name>
</gene>
<feature type="transmembrane region" description="Helical" evidence="6">
    <location>
        <begin position="12"/>
        <end position="32"/>
    </location>
</feature>
<evidence type="ECO:0000256" key="1">
    <source>
        <dbReference type="ARBA" id="ARBA00004141"/>
    </source>
</evidence>
<keyword evidence="5 6" id="KW-0472">Membrane</keyword>
<name>A0A9Y2JJE3_9PSEU</name>
<accession>A0A9Y2JJE3</accession>
<dbReference type="AlphaFoldDB" id="A0A9Y2JJE3"/>
<feature type="transmembrane region" description="Helical" evidence="6">
    <location>
        <begin position="106"/>
        <end position="126"/>
    </location>
</feature>
<feature type="transmembrane region" description="Helical" evidence="6">
    <location>
        <begin position="82"/>
        <end position="100"/>
    </location>
</feature>
<feature type="transmembrane region" description="Helical" evidence="6">
    <location>
        <begin position="52"/>
        <end position="73"/>
    </location>
</feature>
<evidence type="ECO:0000313" key="8">
    <source>
        <dbReference type="Proteomes" id="UP001239397"/>
    </source>
</evidence>
<dbReference type="Proteomes" id="UP001239397">
    <property type="component" value="Chromosome"/>
</dbReference>
<comment type="subcellular location">
    <subcellularLocation>
        <location evidence="1">Membrane</location>
        <topology evidence="1">Multi-pass membrane protein</topology>
    </subcellularLocation>
</comment>
<dbReference type="Pfam" id="PF03073">
    <property type="entry name" value="TspO_MBR"/>
    <property type="match status" value="1"/>
</dbReference>
<dbReference type="EMBL" id="CP127295">
    <property type="protein sequence ID" value="WIX98376.1"/>
    <property type="molecule type" value="Genomic_DNA"/>
</dbReference>
<evidence type="ECO:0000256" key="2">
    <source>
        <dbReference type="ARBA" id="ARBA00007524"/>
    </source>
</evidence>
<evidence type="ECO:0000256" key="5">
    <source>
        <dbReference type="ARBA" id="ARBA00023136"/>
    </source>
</evidence>
<evidence type="ECO:0000256" key="6">
    <source>
        <dbReference type="SAM" id="Phobius"/>
    </source>
</evidence>
<dbReference type="InterPro" id="IPR004307">
    <property type="entry name" value="TspO_MBR"/>
</dbReference>
<proteinExistence type="inferred from homology"/>
<dbReference type="GO" id="GO:0016020">
    <property type="term" value="C:membrane"/>
    <property type="evidence" value="ECO:0007669"/>
    <property type="project" value="UniProtKB-SubCell"/>
</dbReference>
<dbReference type="Gene3D" id="1.20.1260.100">
    <property type="entry name" value="TspO/MBR protein"/>
    <property type="match status" value="1"/>
</dbReference>
<feature type="transmembrane region" description="Helical" evidence="6">
    <location>
        <begin position="138"/>
        <end position="157"/>
    </location>
</feature>
<protein>
    <submittedName>
        <fullName evidence="7">TspO/MBR family protein</fullName>
    </submittedName>
</protein>
<dbReference type="CDD" id="cd15904">
    <property type="entry name" value="TSPO_MBR"/>
    <property type="match status" value="1"/>
</dbReference>
<organism evidence="7 8">
    <name type="scientific">Amycolatopsis mongoliensis</name>
    <dbReference type="NCBI Taxonomy" id="715475"/>
    <lineage>
        <taxon>Bacteria</taxon>
        <taxon>Bacillati</taxon>
        <taxon>Actinomycetota</taxon>
        <taxon>Actinomycetes</taxon>
        <taxon>Pseudonocardiales</taxon>
        <taxon>Pseudonocardiaceae</taxon>
        <taxon>Amycolatopsis</taxon>
    </lineage>
</organism>
<keyword evidence="8" id="KW-1185">Reference proteome</keyword>
<dbReference type="KEGG" id="amog:QRX60_30450"/>
<comment type="similarity">
    <text evidence="2">Belongs to the TspO/BZRP family.</text>
</comment>
<dbReference type="RefSeq" id="WP_285994861.1">
    <property type="nucleotide sequence ID" value="NZ_CP127295.1"/>
</dbReference>
<dbReference type="PANTHER" id="PTHR10057">
    <property type="entry name" value="PERIPHERAL-TYPE BENZODIAZEPINE RECEPTOR"/>
    <property type="match status" value="1"/>
</dbReference>
<dbReference type="InterPro" id="IPR038330">
    <property type="entry name" value="TspO/MBR-related_sf"/>
</dbReference>
<dbReference type="FunFam" id="1.20.1260.100:FF:000001">
    <property type="entry name" value="translocator protein 2"/>
    <property type="match status" value="1"/>
</dbReference>